<evidence type="ECO:0000256" key="1">
    <source>
        <dbReference type="SAM" id="MobiDB-lite"/>
    </source>
</evidence>
<feature type="region of interest" description="Disordered" evidence="1">
    <location>
        <begin position="34"/>
        <end position="69"/>
    </location>
</feature>
<sequence length="258" mass="28364">MDNRKKIAAIAGVVIVIIVLIAAIMFSLRGDQENVGDGQSSGNSITNSEEQTSSMKWADRVEQQADNSETLEDNDSLVYISWLDKNSFVGGYHYRGLFEGWTDSGRMIVNGLLGTHPSGVFPTIGVPDDIYTDGFQDSPLDAQLYDYVEVVTNSAYELIGFRNFGNNVQNARFLEVEAIEDLESGKVLTCNNGEFQLLVLDTTPVYWGFGYADCGNATFEDIEVGDSMFVLIDMDLATMKDGTISVSPIEVWLGKDLS</sequence>
<evidence type="ECO:0000313" key="3">
    <source>
        <dbReference type="EMBL" id="OUP70579.1"/>
    </source>
</evidence>
<dbReference type="Proteomes" id="UP000196386">
    <property type="component" value="Unassembled WGS sequence"/>
</dbReference>
<keyword evidence="2" id="KW-1133">Transmembrane helix</keyword>
<protein>
    <submittedName>
        <fullName evidence="3">Uncharacterized protein</fullName>
    </submittedName>
</protein>
<dbReference type="EMBL" id="NFKP01000003">
    <property type="protein sequence ID" value="OUP70579.1"/>
    <property type="molecule type" value="Genomic_DNA"/>
</dbReference>
<organism evidence="3 4">
    <name type="scientific">Anaerotruncus colihominis</name>
    <dbReference type="NCBI Taxonomy" id="169435"/>
    <lineage>
        <taxon>Bacteria</taxon>
        <taxon>Bacillati</taxon>
        <taxon>Bacillota</taxon>
        <taxon>Clostridia</taxon>
        <taxon>Eubacteriales</taxon>
        <taxon>Oscillospiraceae</taxon>
        <taxon>Anaerotruncus</taxon>
    </lineage>
</organism>
<keyword evidence="2" id="KW-0472">Membrane</keyword>
<name>A0A1Y4MQZ4_9FIRM</name>
<evidence type="ECO:0000256" key="2">
    <source>
        <dbReference type="SAM" id="Phobius"/>
    </source>
</evidence>
<proteinExistence type="predicted"/>
<accession>A0A1Y4MQZ4</accession>
<comment type="caution">
    <text evidence="3">The sequence shown here is derived from an EMBL/GenBank/DDBJ whole genome shotgun (WGS) entry which is preliminary data.</text>
</comment>
<gene>
    <name evidence="3" type="ORF">B5F11_03835</name>
</gene>
<dbReference type="AlphaFoldDB" id="A0A1Y4MQZ4"/>
<feature type="transmembrane region" description="Helical" evidence="2">
    <location>
        <begin position="7"/>
        <end position="28"/>
    </location>
</feature>
<evidence type="ECO:0000313" key="4">
    <source>
        <dbReference type="Proteomes" id="UP000196386"/>
    </source>
</evidence>
<feature type="compositionally biased region" description="Polar residues" evidence="1">
    <location>
        <begin position="37"/>
        <end position="55"/>
    </location>
</feature>
<keyword evidence="2" id="KW-0812">Transmembrane</keyword>
<reference evidence="4" key="1">
    <citation type="submission" date="2017-04" db="EMBL/GenBank/DDBJ databases">
        <title>Function of individual gut microbiota members based on whole genome sequencing of pure cultures obtained from chicken caecum.</title>
        <authorList>
            <person name="Medvecky M."/>
            <person name="Cejkova D."/>
            <person name="Polansky O."/>
            <person name="Karasova D."/>
            <person name="Kubasova T."/>
            <person name="Cizek A."/>
            <person name="Rychlik I."/>
        </authorList>
    </citation>
    <scope>NUCLEOTIDE SEQUENCE [LARGE SCALE GENOMIC DNA]</scope>
    <source>
        <strain evidence="4">An175</strain>
    </source>
</reference>
<dbReference type="RefSeq" id="WP_087299670.1">
    <property type="nucleotide sequence ID" value="NZ_NFKP01000003.1"/>
</dbReference>